<gene>
    <name evidence="2" type="ordered locus">SpiGrapes_2250</name>
</gene>
<dbReference type="Gene3D" id="3.40.630.30">
    <property type="match status" value="1"/>
</dbReference>
<evidence type="ECO:0000259" key="1">
    <source>
        <dbReference type="Pfam" id="PF13480"/>
    </source>
</evidence>
<dbReference type="AlphaFoldDB" id="G8QS28"/>
<dbReference type="HOGENOM" id="CLU_723415_0_0_12"/>
<accession>G8QS28</accession>
<reference evidence="2 3" key="1">
    <citation type="submission" date="2011-11" db="EMBL/GenBank/DDBJ databases">
        <title>Complete sequence of Spirochaeta sp. grapes.</title>
        <authorList>
            <consortium name="US DOE Joint Genome Institute"/>
            <person name="Lucas S."/>
            <person name="Han J."/>
            <person name="Lapidus A."/>
            <person name="Cheng J.-F."/>
            <person name="Goodwin L."/>
            <person name="Pitluck S."/>
            <person name="Peters L."/>
            <person name="Ovchinnikova G."/>
            <person name="Munk A.C."/>
            <person name="Detter J.C."/>
            <person name="Han C."/>
            <person name="Tapia R."/>
            <person name="Land M."/>
            <person name="Hauser L."/>
            <person name="Kyrpides N."/>
            <person name="Ivanova N."/>
            <person name="Pagani I."/>
            <person name="Ritalahtilisa K."/>
            <person name="Loeffler F."/>
            <person name="Woyke T."/>
        </authorList>
    </citation>
    <scope>NUCLEOTIDE SEQUENCE [LARGE SCALE GENOMIC DNA]</scope>
    <source>
        <strain evidence="3">ATCC BAA-1885 / DSM 22778 / Grapes</strain>
    </source>
</reference>
<keyword evidence="3" id="KW-1185">Reference proteome</keyword>
<dbReference type="eggNOG" id="COG5653">
    <property type="taxonomic scope" value="Bacteria"/>
</dbReference>
<dbReference type="InterPro" id="IPR038740">
    <property type="entry name" value="BioF2-like_GNAT_dom"/>
</dbReference>
<dbReference type="EMBL" id="CP003155">
    <property type="protein sequence ID" value="AEV30026.1"/>
    <property type="molecule type" value="Genomic_DNA"/>
</dbReference>
<sequence length="382" mass="44910">MECLDSDDLGIQLKGELAPWPLQDDFRKDWSLLLSELPYKTPFCRLEWIEIGLSVYGEGNHMVPCRFYDSDGVLQAIGLFNKLSEPGRILPHSVVRTVEYNSQRIYPLIAKNASIMAEAMKTFRDFFDSTVDYYDFYKLDPMGNGLEELTSELDRAGLSYDIETFNEQPHFDLTLSWDDYLKERTQGHRKKIRRYTRLIQEKYPDYQFIRLRTPEEFAAYGLDTVLEEILVLFQKSWQAEYLLEHGNLAMKLWEFYCQVSKVFAPLGLLDICLLKADNTLLAYELNLYEEGSLYMLFGTYNQEFSQWSPGNAILSEIIQDSIKREYCRLEFGGEYLEYKKLWTKQSTNSYHLRLYGKTLRSNLKCLVMKKKKVKARNDNQES</sequence>
<feature type="domain" description="BioF2-like acetyltransferase" evidence="1">
    <location>
        <begin position="188"/>
        <end position="340"/>
    </location>
</feature>
<dbReference type="InterPro" id="IPR016181">
    <property type="entry name" value="Acyl_CoA_acyltransferase"/>
</dbReference>
<dbReference type="RefSeq" id="WP_014270867.1">
    <property type="nucleotide sequence ID" value="NC_016633.1"/>
</dbReference>
<evidence type="ECO:0000313" key="3">
    <source>
        <dbReference type="Proteomes" id="UP000005632"/>
    </source>
</evidence>
<dbReference type="OrthoDB" id="4349922at2"/>
<evidence type="ECO:0000313" key="2">
    <source>
        <dbReference type="EMBL" id="AEV30026.1"/>
    </source>
</evidence>
<dbReference type="STRING" id="158190.SpiGrapes_2250"/>
<proteinExistence type="predicted"/>
<dbReference type="SUPFAM" id="SSF55729">
    <property type="entry name" value="Acyl-CoA N-acyltransferases (Nat)"/>
    <property type="match status" value="1"/>
</dbReference>
<dbReference type="KEGG" id="sgp:SpiGrapes_2250"/>
<dbReference type="Proteomes" id="UP000005632">
    <property type="component" value="Chromosome"/>
</dbReference>
<organism evidence="2 3">
    <name type="scientific">Sphaerochaeta pleomorpha (strain ATCC BAA-1885 / DSM 22778 / Grapes)</name>
    <dbReference type="NCBI Taxonomy" id="158190"/>
    <lineage>
        <taxon>Bacteria</taxon>
        <taxon>Pseudomonadati</taxon>
        <taxon>Spirochaetota</taxon>
        <taxon>Spirochaetia</taxon>
        <taxon>Spirochaetales</taxon>
        <taxon>Sphaerochaetaceae</taxon>
        <taxon>Sphaerochaeta</taxon>
    </lineage>
</organism>
<name>G8QS28_SPHPG</name>
<protein>
    <recommendedName>
        <fullName evidence="1">BioF2-like acetyltransferase domain-containing protein</fullName>
    </recommendedName>
</protein>
<dbReference type="Pfam" id="PF13480">
    <property type="entry name" value="Acetyltransf_6"/>
    <property type="match status" value="1"/>
</dbReference>